<dbReference type="InterPro" id="IPR014710">
    <property type="entry name" value="RmlC-like_jellyroll"/>
</dbReference>
<dbReference type="RefSeq" id="WP_058242731.1">
    <property type="nucleotide sequence ID" value="NZ_CYSB01000036.1"/>
</dbReference>
<name>A0A0P1FSA7_9RHOB</name>
<dbReference type="EMBL" id="CYSB01000036">
    <property type="protein sequence ID" value="CUH68884.1"/>
    <property type="molecule type" value="Genomic_DNA"/>
</dbReference>
<protein>
    <submittedName>
        <fullName evidence="4">DNA-binding transcriptional repressor PuuR</fullName>
    </submittedName>
</protein>
<evidence type="ECO:0000259" key="2">
    <source>
        <dbReference type="PROSITE" id="PS50943"/>
    </source>
</evidence>
<dbReference type="OrthoDB" id="9814751at2"/>
<dbReference type="InterPro" id="IPR013096">
    <property type="entry name" value="Cupin_2"/>
</dbReference>
<reference evidence="4 6" key="1">
    <citation type="submission" date="2015-09" db="EMBL/GenBank/DDBJ databases">
        <authorList>
            <consortium name="Swine Surveillance"/>
        </authorList>
    </citation>
    <scope>NUCLEOTIDE SEQUENCE [LARGE SCALE GENOMIC DNA]</scope>
    <source>
        <strain evidence="4 6">5120</strain>
    </source>
</reference>
<dbReference type="InterPro" id="IPR050807">
    <property type="entry name" value="TransReg_Diox_bact_type"/>
</dbReference>
<dbReference type="InterPro" id="IPR010982">
    <property type="entry name" value="Lambda_DNA-bd_dom_sf"/>
</dbReference>
<keyword evidence="5" id="KW-1185">Reference proteome</keyword>
<evidence type="ECO:0000313" key="5">
    <source>
        <dbReference type="Proteomes" id="UP000051086"/>
    </source>
</evidence>
<dbReference type="Pfam" id="PF07883">
    <property type="entry name" value="Cupin_2"/>
    <property type="match status" value="1"/>
</dbReference>
<dbReference type="GO" id="GO:0005829">
    <property type="term" value="C:cytosol"/>
    <property type="evidence" value="ECO:0007669"/>
    <property type="project" value="TreeGrafter"/>
</dbReference>
<dbReference type="InterPro" id="IPR001387">
    <property type="entry name" value="Cro/C1-type_HTH"/>
</dbReference>
<accession>A0A0P1FSA7</accession>
<dbReference type="CDD" id="cd02209">
    <property type="entry name" value="cupin_XRE_C"/>
    <property type="match status" value="1"/>
</dbReference>
<dbReference type="InterPro" id="IPR011051">
    <property type="entry name" value="RmlC_Cupin_sf"/>
</dbReference>
<feature type="domain" description="HTH cro/C1-type" evidence="2">
    <location>
        <begin position="11"/>
        <end position="65"/>
    </location>
</feature>
<dbReference type="Gene3D" id="1.10.260.40">
    <property type="entry name" value="lambda repressor-like DNA-binding domains"/>
    <property type="match status" value="1"/>
</dbReference>
<dbReference type="Proteomes" id="UP000051086">
    <property type="component" value="Unassembled WGS sequence"/>
</dbReference>
<dbReference type="SUPFAM" id="SSF51182">
    <property type="entry name" value="RmlC-like cupins"/>
    <property type="match status" value="1"/>
</dbReference>
<dbReference type="PANTHER" id="PTHR46797:SF2">
    <property type="entry name" value="TRANSCRIPTIONAL REGULATOR"/>
    <property type="match status" value="1"/>
</dbReference>
<dbReference type="AlphaFoldDB" id="A0A0P1FSA7"/>
<reference evidence="3 5" key="2">
    <citation type="submission" date="2015-09" db="EMBL/GenBank/DDBJ databases">
        <authorList>
            <person name="Rodrigo-Torres L."/>
            <person name="Arahal D.R."/>
        </authorList>
    </citation>
    <scope>NUCLEOTIDE SEQUENCE [LARGE SCALE GENOMIC DNA]</scope>
    <source>
        <strain evidence="3 5">CECT 5118</strain>
    </source>
</reference>
<dbReference type="PROSITE" id="PS50943">
    <property type="entry name" value="HTH_CROC1"/>
    <property type="match status" value="1"/>
</dbReference>
<evidence type="ECO:0000256" key="1">
    <source>
        <dbReference type="ARBA" id="ARBA00023125"/>
    </source>
</evidence>
<keyword evidence="1 4" id="KW-0238">DNA-binding</keyword>
<dbReference type="CDD" id="cd00093">
    <property type="entry name" value="HTH_XRE"/>
    <property type="match status" value="1"/>
</dbReference>
<dbReference type="SMART" id="SM00530">
    <property type="entry name" value="HTH_XRE"/>
    <property type="match status" value="1"/>
</dbReference>
<evidence type="ECO:0000313" key="3">
    <source>
        <dbReference type="EMBL" id="CUH68884.1"/>
    </source>
</evidence>
<evidence type="ECO:0000313" key="6">
    <source>
        <dbReference type="Proteomes" id="UP000051887"/>
    </source>
</evidence>
<proteinExistence type="predicted"/>
<dbReference type="Pfam" id="PF13560">
    <property type="entry name" value="HTH_31"/>
    <property type="match status" value="1"/>
</dbReference>
<dbReference type="GO" id="GO:0003677">
    <property type="term" value="F:DNA binding"/>
    <property type="evidence" value="ECO:0007669"/>
    <property type="project" value="UniProtKB-KW"/>
</dbReference>
<organism evidence="4 6">
    <name type="scientific">Thalassovita autumnalis</name>
    <dbReference type="NCBI Taxonomy" id="2072972"/>
    <lineage>
        <taxon>Bacteria</taxon>
        <taxon>Pseudomonadati</taxon>
        <taxon>Pseudomonadota</taxon>
        <taxon>Alphaproteobacteria</taxon>
        <taxon>Rhodobacterales</taxon>
        <taxon>Roseobacteraceae</taxon>
        <taxon>Thalassovita</taxon>
    </lineage>
</organism>
<dbReference type="Gene3D" id="2.60.120.10">
    <property type="entry name" value="Jelly Rolls"/>
    <property type="match status" value="1"/>
</dbReference>
<dbReference type="PANTHER" id="PTHR46797">
    <property type="entry name" value="HTH-TYPE TRANSCRIPTIONAL REGULATOR"/>
    <property type="match status" value="1"/>
</dbReference>
<evidence type="ECO:0000313" key="4">
    <source>
        <dbReference type="EMBL" id="CUH71416.1"/>
    </source>
</evidence>
<dbReference type="GO" id="GO:0003700">
    <property type="term" value="F:DNA-binding transcription factor activity"/>
    <property type="evidence" value="ECO:0007669"/>
    <property type="project" value="TreeGrafter"/>
</dbReference>
<dbReference type="Proteomes" id="UP000051887">
    <property type="component" value="Unassembled WGS sequence"/>
</dbReference>
<dbReference type="SUPFAM" id="SSF47413">
    <property type="entry name" value="lambda repressor-like DNA-binding domains"/>
    <property type="match status" value="1"/>
</dbReference>
<gene>
    <name evidence="3" type="ORF">TL5118_02843</name>
    <name evidence="4" type="ORF">TL5120_01202</name>
</gene>
<sequence>MSNSTTLGADLRALRKSRGVTLTDLAQRLDRSVGWLSQIERDISTPRVEDLQLIAKALDAPLSLFFGTAPADEAERGLIVRSDNRRVVGGAEDGLQEMLLSPDLTDDFEVIHSTFAPGSQRSAQQRRGTQEVIYLISGTLDIWIDEQPFTIQAGDSFRLRGHSYRWANPYDQPACAVWIVAPPVY</sequence>
<dbReference type="EMBL" id="CYSC01000020">
    <property type="protein sequence ID" value="CUH71416.1"/>
    <property type="molecule type" value="Genomic_DNA"/>
</dbReference>